<feature type="compositionally biased region" description="Basic and acidic residues" evidence="1">
    <location>
        <begin position="67"/>
        <end position="81"/>
    </location>
</feature>
<accession>A0ABS6QA25</accession>
<feature type="compositionally biased region" description="Acidic residues" evidence="1">
    <location>
        <begin position="93"/>
        <end position="104"/>
    </location>
</feature>
<feature type="compositionally biased region" description="Polar residues" evidence="1">
    <location>
        <begin position="20"/>
        <end position="38"/>
    </location>
</feature>
<proteinExistence type="predicted"/>
<dbReference type="Proteomes" id="UP000609530">
    <property type="component" value="Unassembled WGS sequence"/>
</dbReference>
<evidence type="ECO:0000313" key="2">
    <source>
        <dbReference type="EMBL" id="MBV4491020.1"/>
    </source>
</evidence>
<organism evidence="2 3">
    <name type="scientific">Pseudomonas oryzicola</name>
    <dbReference type="NCBI Taxonomy" id="485876"/>
    <lineage>
        <taxon>Bacteria</taxon>
        <taxon>Pseudomonadati</taxon>
        <taxon>Pseudomonadota</taxon>
        <taxon>Gammaproteobacteria</taxon>
        <taxon>Pseudomonadales</taxon>
        <taxon>Pseudomonadaceae</taxon>
        <taxon>Pseudomonas</taxon>
    </lineage>
</organism>
<dbReference type="EMBL" id="JABWRZ020000001">
    <property type="protein sequence ID" value="MBV4491020.1"/>
    <property type="molecule type" value="Genomic_DNA"/>
</dbReference>
<evidence type="ECO:0000313" key="3">
    <source>
        <dbReference type="Proteomes" id="UP000609530"/>
    </source>
</evidence>
<name>A0ABS6QA25_9PSED</name>
<dbReference type="RefSeq" id="WP_186677399.1">
    <property type="nucleotide sequence ID" value="NZ_JABWRZ020000001.1"/>
</dbReference>
<comment type="caution">
    <text evidence="2">The sequence shown here is derived from an EMBL/GenBank/DDBJ whole genome shotgun (WGS) entry which is preliminary data.</text>
</comment>
<evidence type="ECO:0000256" key="1">
    <source>
        <dbReference type="SAM" id="MobiDB-lite"/>
    </source>
</evidence>
<protein>
    <submittedName>
        <fullName evidence="2">Uncharacterized protein</fullName>
    </submittedName>
</protein>
<keyword evidence="3" id="KW-1185">Reference proteome</keyword>
<feature type="region of interest" description="Disordered" evidence="1">
    <location>
        <begin position="1"/>
        <end position="120"/>
    </location>
</feature>
<gene>
    <name evidence="2" type="ORF">HU760_010500</name>
</gene>
<sequence>MAIQQNGPEAPSPGSAPTAPDTSTGHGSGLEQTGSESRQGVGEAWSEKRPVDWDPPPGNPGSDQDGQLDRDNGSARTKDEQAGSGDGEVPLPADDEGPIEEEMHDVEANNSVSAEHPQSR</sequence>
<reference evidence="2 3" key="1">
    <citation type="journal article" date="2020" name="Microorganisms">
        <title>Reliable Identification of Environmental Pseudomonas Isolates Using the rpoD Gene.</title>
        <authorList>
            <consortium name="The Broad Institute Genome Sequencing Platform"/>
            <person name="Girard L."/>
            <person name="Lood C."/>
            <person name="Rokni-Zadeh H."/>
            <person name="van Noort V."/>
            <person name="Lavigne R."/>
            <person name="De Mot R."/>
        </authorList>
    </citation>
    <scope>NUCLEOTIDE SEQUENCE [LARGE SCALE GENOMIC DNA]</scope>
    <source>
        <strain evidence="2 3">RD9SR1</strain>
    </source>
</reference>